<evidence type="ECO:0000256" key="7">
    <source>
        <dbReference type="SAM" id="Phobius"/>
    </source>
</evidence>
<dbReference type="AlphaFoldDB" id="A0A8E2AXM0"/>
<dbReference type="PROSITE" id="PS00218">
    <property type="entry name" value="AMINO_ACID_PERMEASE_1"/>
    <property type="match status" value="1"/>
</dbReference>
<dbReference type="EMBL" id="KV722415">
    <property type="protein sequence ID" value="OCH89957.1"/>
    <property type="molecule type" value="Genomic_DNA"/>
</dbReference>
<keyword evidence="5 7" id="KW-1133">Transmembrane helix</keyword>
<evidence type="ECO:0000256" key="5">
    <source>
        <dbReference type="ARBA" id="ARBA00022989"/>
    </source>
</evidence>
<feature type="transmembrane region" description="Helical" evidence="7">
    <location>
        <begin position="185"/>
        <end position="205"/>
    </location>
</feature>
<evidence type="ECO:0000256" key="6">
    <source>
        <dbReference type="ARBA" id="ARBA00023136"/>
    </source>
</evidence>
<evidence type="ECO:0000256" key="4">
    <source>
        <dbReference type="ARBA" id="ARBA00022970"/>
    </source>
</evidence>
<evidence type="ECO:0000313" key="10">
    <source>
        <dbReference type="Proteomes" id="UP000250043"/>
    </source>
</evidence>
<keyword evidence="6 7" id="KW-0472">Membrane</keyword>
<evidence type="ECO:0000313" key="9">
    <source>
        <dbReference type="EMBL" id="OCH89957.1"/>
    </source>
</evidence>
<proteinExistence type="predicted"/>
<feature type="transmembrane region" description="Helical" evidence="7">
    <location>
        <begin position="485"/>
        <end position="502"/>
    </location>
</feature>
<evidence type="ECO:0000256" key="2">
    <source>
        <dbReference type="ARBA" id="ARBA00022448"/>
    </source>
</evidence>
<dbReference type="InterPro" id="IPR004840">
    <property type="entry name" value="Amino_acid_permease_CS"/>
</dbReference>
<gene>
    <name evidence="9" type="ORF">OBBRIDRAFT_634721</name>
</gene>
<keyword evidence="4" id="KW-0029">Amino-acid transport</keyword>
<organism evidence="9 10">
    <name type="scientific">Obba rivulosa</name>
    <dbReference type="NCBI Taxonomy" id="1052685"/>
    <lineage>
        <taxon>Eukaryota</taxon>
        <taxon>Fungi</taxon>
        <taxon>Dikarya</taxon>
        <taxon>Basidiomycota</taxon>
        <taxon>Agaricomycotina</taxon>
        <taxon>Agaricomycetes</taxon>
        <taxon>Polyporales</taxon>
        <taxon>Gelatoporiaceae</taxon>
        <taxon>Obba</taxon>
    </lineage>
</organism>
<feature type="transmembrane region" description="Helical" evidence="7">
    <location>
        <begin position="240"/>
        <end position="261"/>
    </location>
</feature>
<feature type="domain" description="Amino acid permease/ SLC12A" evidence="8">
    <location>
        <begin position="49"/>
        <end position="510"/>
    </location>
</feature>
<keyword evidence="10" id="KW-1185">Reference proteome</keyword>
<name>A0A8E2AXM0_9APHY</name>
<feature type="transmembrane region" description="Helical" evidence="7">
    <location>
        <begin position="77"/>
        <end position="101"/>
    </location>
</feature>
<feature type="transmembrane region" description="Helical" evidence="7">
    <location>
        <begin position="453"/>
        <end position="473"/>
    </location>
</feature>
<sequence>MTDTEKDDLKLHTPSGSDVGKTMYYDSEAQSLSEVAPESGLKRQLENRHIAMISIGGVIGTGLFLGTATSLQNGGPIGLLLGYAVVGSVCYAVMISLGEMIAYLPLPGGHIKLAERFVDPAFSFVLGWNYWYNWTFGMPGELSAAAVLINFWNNSVNDAVWITICAVVVITINMFGAGVYGECEFIFASIKVITITALIILGIVLDLGGGPNHDRIGFRYWKNPGPFVQYDHVPGAKGQFLGFFAVLTQAAFSFIGTEIVAIAAAEAKNPRRNLPKAIRRVYVRILLFYVGGVTIIGLLVPSNNPDLNLAHANAAKSPFVIAIKTAGIKGLPHVINAALLTSAWSAASSELYTSSRALYGLAMTGSAPKIFSRTNRMGLPYVSILFCALFWTLAYMGINGGSGKVFGWLSNMTSIAGLMTWFGICVTYLRFYKGFKMQGFDRKKLPYASSLQPYAAWYGVISCAIICFFSGWSVFMNGNWDTGTFITKYLPLMLFPVLYIAWKLKTRAPIVRLEDMDFLTGLKEVEADSYDEPVPTSFMGKFWAWLM</sequence>
<evidence type="ECO:0000259" key="8">
    <source>
        <dbReference type="Pfam" id="PF00324"/>
    </source>
</evidence>
<feature type="transmembrane region" description="Helical" evidence="7">
    <location>
        <begin position="159"/>
        <end position="180"/>
    </location>
</feature>
<dbReference type="Proteomes" id="UP000250043">
    <property type="component" value="Unassembled WGS sequence"/>
</dbReference>
<feature type="transmembrane region" description="Helical" evidence="7">
    <location>
        <begin position="50"/>
        <end position="71"/>
    </location>
</feature>
<dbReference type="InterPro" id="IPR004841">
    <property type="entry name" value="AA-permease/SLC12A_dom"/>
</dbReference>
<dbReference type="Gene3D" id="1.20.1740.10">
    <property type="entry name" value="Amino acid/polyamine transporter I"/>
    <property type="match status" value="1"/>
</dbReference>
<dbReference type="GO" id="GO:0015171">
    <property type="term" value="F:amino acid transmembrane transporter activity"/>
    <property type="evidence" value="ECO:0007669"/>
    <property type="project" value="TreeGrafter"/>
</dbReference>
<evidence type="ECO:0000256" key="3">
    <source>
        <dbReference type="ARBA" id="ARBA00022692"/>
    </source>
</evidence>
<evidence type="ECO:0000256" key="1">
    <source>
        <dbReference type="ARBA" id="ARBA00004141"/>
    </source>
</evidence>
<keyword evidence="3 7" id="KW-0812">Transmembrane</keyword>
<comment type="subcellular location">
    <subcellularLocation>
        <location evidence="1">Membrane</location>
        <topology evidence="1">Multi-pass membrane protein</topology>
    </subcellularLocation>
</comment>
<dbReference type="PANTHER" id="PTHR43341:SF20">
    <property type="entry name" value="AAT FAMILY AMINO ACID TRANSPORTER"/>
    <property type="match status" value="1"/>
</dbReference>
<feature type="transmembrane region" description="Helical" evidence="7">
    <location>
        <begin position="408"/>
        <end position="432"/>
    </location>
</feature>
<dbReference type="InterPro" id="IPR050524">
    <property type="entry name" value="APC_YAT"/>
</dbReference>
<dbReference type="FunFam" id="1.20.1740.10:FF:000006">
    <property type="entry name" value="General amino acid permease"/>
    <property type="match status" value="1"/>
</dbReference>
<feature type="transmembrane region" description="Helical" evidence="7">
    <location>
        <begin position="378"/>
        <end position="396"/>
    </location>
</feature>
<dbReference type="Pfam" id="PF00324">
    <property type="entry name" value="AA_permease"/>
    <property type="match status" value="1"/>
</dbReference>
<keyword evidence="2" id="KW-0813">Transport</keyword>
<feature type="transmembrane region" description="Helical" evidence="7">
    <location>
        <begin position="281"/>
        <end position="300"/>
    </location>
</feature>
<reference evidence="9 10" key="1">
    <citation type="submission" date="2016-07" db="EMBL/GenBank/DDBJ databases">
        <title>Draft genome of the white-rot fungus Obba rivulosa 3A-2.</title>
        <authorList>
            <consortium name="DOE Joint Genome Institute"/>
            <person name="Miettinen O."/>
            <person name="Riley R."/>
            <person name="Acob R."/>
            <person name="Barry K."/>
            <person name="Cullen D."/>
            <person name="De Vries R."/>
            <person name="Hainaut M."/>
            <person name="Hatakka A."/>
            <person name="Henrissat B."/>
            <person name="Hilden K."/>
            <person name="Kuo R."/>
            <person name="Labutti K."/>
            <person name="Lipzen A."/>
            <person name="Makela M.R."/>
            <person name="Sandor L."/>
            <person name="Spatafora J.W."/>
            <person name="Grigoriev I.V."/>
            <person name="Hibbett D.S."/>
        </authorList>
    </citation>
    <scope>NUCLEOTIDE SEQUENCE [LARGE SCALE GENOMIC DNA]</scope>
    <source>
        <strain evidence="9 10">3A-2</strain>
    </source>
</reference>
<dbReference type="PANTHER" id="PTHR43341">
    <property type="entry name" value="AMINO ACID PERMEASE"/>
    <property type="match status" value="1"/>
</dbReference>
<dbReference type="GO" id="GO:0016020">
    <property type="term" value="C:membrane"/>
    <property type="evidence" value="ECO:0007669"/>
    <property type="project" value="UniProtKB-SubCell"/>
</dbReference>
<protein>
    <submittedName>
        <fullName evidence="9">Amino acid permease</fullName>
    </submittedName>
</protein>
<dbReference type="PIRSF" id="PIRSF006060">
    <property type="entry name" value="AA_transporter"/>
    <property type="match status" value="1"/>
</dbReference>
<accession>A0A8E2AXM0</accession>
<dbReference type="OrthoDB" id="10062876at2759"/>